<dbReference type="HOGENOM" id="CLU_1427043_0_0_0"/>
<dbReference type="KEGG" id="psl:Psta_2254"/>
<name>D2R2T5_PIRSD</name>
<organism evidence="1 2">
    <name type="scientific">Pirellula staleyi (strain ATCC 27377 / DSM 6068 / ICPB 4128)</name>
    <name type="common">Pirella staleyi</name>
    <dbReference type="NCBI Taxonomy" id="530564"/>
    <lineage>
        <taxon>Bacteria</taxon>
        <taxon>Pseudomonadati</taxon>
        <taxon>Planctomycetota</taxon>
        <taxon>Planctomycetia</taxon>
        <taxon>Pirellulales</taxon>
        <taxon>Pirellulaceae</taxon>
        <taxon>Pirellula</taxon>
    </lineage>
</organism>
<gene>
    <name evidence="1" type="ordered locus">Psta_2254</name>
</gene>
<sequence>MIEGVVPIPWDGLIPLNLNPLLSICQSFYAYSAVNSSDNFYRSSELAALAKQVLPESCHTRFSRDIAKAFSQYTSEKSRLSSKSKPIQNVRFNSNDPLSLLLVNWRESLFDGAGSPETYGFIDDDWIPGWDTWLAIVSLNGKPNEHALLCWVPSELCREVDSAINLDAARCMSWLAYDHTNKPYLVGWGQRWKPSILP</sequence>
<dbReference type="EMBL" id="CP001848">
    <property type="protein sequence ID" value="ADB16925.1"/>
    <property type="molecule type" value="Genomic_DNA"/>
</dbReference>
<keyword evidence="2" id="KW-1185">Reference proteome</keyword>
<protein>
    <submittedName>
        <fullName evidence="1">Uncharacterized protein</fullName>
    </submittedName>
</protein>
<dbReference type="AlphaFoldDB" id="D2R2T5"/>
<proteinExistence type="predicted"/>
<accession>D2R2T5</accession>
<dbReference type="Proteomes" id="UP000001887">
    <property type="component" value="Chromosome"/>
</dbReference>
<dbReference type="OrthoDB" id="790936at2"/>
<evidence type="ECO:0000313" key="2">
    <source>
        <dbReference type="Proteomes" id="UP000001887"/>
    </source>
</evidence>
<reference evidence="1 2" key="1">
    <citation type="journal article" date="2009" name="Stand. Genomic Sci.">
        <title>Complete genome sequence of Pirellula staleyi type strain (ATCC 27377).</title>
        <authorList>
            <person name="Clum A."/>
            <person name="Tindall B.J."/>
            <person name="Sikorski J."/>
            <person name="Ivanova N."/>
            <person name="Mavrommatis K."/>
            <person name="Lucas S."/>
            <person name="Glavina del Rio T."/>
            <person name="Nolan M."/>
            <person name="Chen F."/>
            <person name="Tice H."/>
            <person name="Pitluck S."/>
            <person name="Cheng J.F."/>
            <person name="Chertkov O."/>
            <person name="Brettin T."/>
            <person name="Han C."/>
            <person name="Detter J.C."/>
            <person name="Kuske C."/>
            <person name="Bruce D."/>
            <person name="Goodwin L."/>
            <person name="Ovchinikova G."/>
            <person name="Pati A."/>
            <person name="Mikhailova N."/>
            <person name="Chen A."/>
            <person name="Palaniappan K."/>
            <person name="Land M."/>
            <person name="Hauser L."/>
            <person name="Chang Y.J."/>
            <person name="Jeffries C.D."/>
            <person name="Chain P."/>
            <person name="Rohde M."/>
            <person name="Goker M."/>
            <person name="Bristow J."/>
            <person name="Eisen J.A."/>
            <person name="Markowitz V."/>
            <person name="Hugenholtz P."/>
            <person name="Kyrpides N.C."/>
            <person name="Klenk H.P."/>
            <person name="Lapidus A."/>
        </authorList>
    </citation>
    <scope>NUCLEOTIDE SEQUENCE [LARGE SCALE GENOMIC DNA]</scope>
    <source>
        <strain evidence="2">ATCC 27377 / DSM 6068 / ICPB 4128</strain>
    </source>
</reference>
<evidence type="ECO:0000313" key="1">
    <source>
        <dbReference type="EMBL" id="ADB16925.1"/>
    </source>
</evidence>
<dbReference type="eggNOG" id="ENOG5033YUF">
    <property type="taxonomic scope" value="Bacteria"/>
</dbReference>